<name>A0A1S8DJF2_9GAMM</name>
<dbReference type="EMBL" id="MUBC01000006">
    <property type="protein sequence ID" value="ONM45111.1"/>
    <property type="molecule type" value="Genomic_DNA"/>
</dbReference>
<comment type="caution">
    <text evidence="1">The sequence shown here is derived from an EMBL/GenBank/DDBJ whole genome shotgun (WGS) entry which is preliminary data.</text>
</comment>
<keyword evidence="2" id="KW-1185">Reference proteome</keyword>
<accession>A0A1S8DJF2</accession>
<dbReference type="SUPFAM" id="SSF69318">
    <property type="entry name" value="Integrin alpha N-terminal domain"/>
    <property type="match status" value="1"/>
</dbReference>
<evidence type="ECO:0008006" key="3">
    <source>
        <dbReference type="Google" id="ProtNLM"/>
    </source>
</evidence>
<dbReference type="Gene3D" id="2.130.10.130">
    <property type="entry name" value="Integrin alpha, N-terminal"/>
    <property type="match status" value="1"/>
</dbReference>
<protein>
    <recommendedName>
        <fullName evidence="3">VCBS repeat-containing protein</fullName>
    </recommendedName>
</protein>
<evidence type="ECO:0000313" key="1">
    <source>
        <dbReference type="EMBL" id="ONM45111.1"/>
    </source>
</evidence>
<proteinExistence type="predicted"/>
<dbReference type="AlphaFoldDB" id="A0A1S8DJF2"/>
<organism evidence="1 2">
    <name type="scientific">Halopseudomonas pachastrellae</name>
    <dbReference type="NCBI Taxonomy" id="254161"/>
    <lineage>
        <taxon>Bacteria</taxon>
        <taxon>Pseudomonadati</taxon>
        <taxon>Pseudomonadota</taxon>
        <taxon>Gammaproteobacteria</taxon>
        <taxon>Pseudomonadales</taxon>
        <taxon>Pseudomonadaceae</taxon>
        <taxon>Halopseudomonas</taxon>
    </lineage>
</organism>
<dbReference type="Proteomes" id="UP000242847">
    <property type="component" value="Unassembled WGS sequence"/>
</dbReference>
<reference evidence="1 2" key="1">
    <citation type="submission" date="2017-01" db="EMBL/GenBank/DDBJ databases">
        <title>Draft genome sequence of Pseudomonas pachastrellae type strain CCUG 46540T from a deep sea.</title>
        <authorList>
            <person name="Gomila M."/>
            <person name="Mulet M."/>
            <person name="Lalucat J."/>
            <person name="Garcia-Valdes E."/>
        </authorList>
    </citation>
    <scope>NUCLEOTIDE SEQUENCE [LARGE SCALE GENOMIC DNA]</scope>
    <source>
        <strain evidence="1 2">CCUG 46540</strain>
    </source>
</reference>
<evidence type="ECO:0000313" key="2">
    <source>
        <dbReference type="Proteomes" id="UP000242847"/>
    </source>
</evidence>
<dbReference type="OrthoDB" id="5348860at2"/>
<dbReference type="InterPro" id="IPR028994">
    <property type="entry name" value="Integrin_alpha_N"/>
</dbReference>
<dbReference type="PROSITE" id="PS51257">
    <property type="entry name" value="PROKAR_LIPOPROTEIN"/>
    <property type="match status" value="1"/>
</dbReference>
<dbReference type="RefSeq" id="WP_083724909.1">
    <property type="nucleotide sequence ID" value="NZ_FOUD01000014.1"/>
</dbReference>
<sequence length="154" mass="16661">MRPYPLILAGLLTGCASVSHDTRLNDALSEQFGSELPRYQSALYDLNGDGVDDALIYAQGPNWCGSAGCTLFVLQGSEHAFTLRSKTTIVQLPLRVSAHSTDGWRDLIVHARGAGDVVLRATDSGYPLNPSMQRPATATELQSSEILLEYPENP</sequence>
<dbReference type="STRING" id="254161.SAMN05216256_11491"/>
<gene>
    <name evidence="1" type="ORF">BXT89_03940</name>
</gene>